<proteinExistence type="predicted"/>
<comment type="caution">
    <text evidence="1">The sequence shown here is derived from an EMBL/GenBank/DDBJ whole genome shotgun (WGS) entry which is preliminary data.</text>
</comment>
<gene>
    <name evidence="1" type="ORF">CTI12_AA102450</name>
</gene>
<evidence type="ECO:0000313" key="2">
    <source>
        <dbReference type="Proteomes" id="UP000245207"/>
    </source>
</evidence>
<reference evidence="1 2" key="1">
    <citation type="journal article" date="2018" name="Mol. Plant">
        <title>The genome of Artemisia annua provides insight into the evolution of Asteraceae family and artemisinin biosynthesis.</title>
        <authorList>
            <person name="Shen Q."/>
            <person name="Zhang L."/>
            <person name="Liao Z."/>
            <person name="Wang S."/>
            <person name="Yan T."/>
            <person name="Shi P."/>
            <person name="Liu M."/>
            <person name="Fu X."/>
            <person name="Pan Q."/>
            <person name="Wang Y."/>
            <person name="Lv Z."/>
            <person name="Lu X."/>
            <person name="Zhang F."/>
            <person name="Jiang W."/>
            <person name="Ma Y."/>
            <person name="Chen M."/>
            <person name="Hao X."/>
            <person name="Li L."/>
            <person name="Tang Y."/>
            <person name="Lv G."/>
            <person name="Zhou Y."/>
            <person name="Sun X."/>
            <person name="Brodelius P.E."/>
            <person name="Rose J.K.C."/>
            <person name="Tang K."/>
        </authorList>
    </citation>
    <scope>NUCLEOTIDE SEQUENCE [LARGE SCALE GENOMIC DNA]</scope>
    <source>
        <strain evidence="2">cv. Huhao1</strain>
        <tissue evidence="1">Leaf</tissue>
    </source>
</reference>
<organism evidence="1 2">
    <name type="scientific">Artemisia annua</name>
    <name type="common">Sweet wormwood</name>
    <dbReference type="NCBI Taxonomy" id="35608"/>
    <lineage>
        <taxon>Eukaryota</taxon>
        <taxon>Viridiplantae</taxon>
        <taxon>Streptophyta</taxon>
        <taxon>Embryophyta</taxon>
        <taxon>Tracheophyta</taxon>
        <taxon>Spermatophyta</taxon>
        <taxon>Magnoliopsida</taxon>
        <taxon>eudicotyledons</taxon>
        <taxon>Gunneridae</taxon>
        <taxon>Pentapetalae</taxon>
        <taxon>asterids</taxon>
        <taxon>campanulids</taxon>
        <taxon>Asterales</taxon>
        <taxon>Asteraceae</taxon>
        <taxon>Asteroideae</taxon>
        <taxon>Anthemideae</taxon>
        <taxon>Artemisiinae</taxon>
        <taxon>Artemisia</taxon>
    </lineage>
</organism>
<keyword evidence="2" id="KW-1185">Reference proteome</keyword>
<name>A0A2U1PWX1_ARTAN</name>
<dbReference type="PANTHER" id="PTHR33484">
    <property type="entry name" value="BNAC07G33360D PROTEIN"/>
    <property type="match status" value="1"/>
</dbReference>
<accession>A0A2U1PWX1</accession>
<dbReference type="AlphaFoldDB" id="A0A2U1PWX1"/>
<dbReference type="EMBL" id="PKPP01000646">
    <property type="protein sequence ID" value="PWA90203.1"/>
    <property type="molecule type" value="Genomic_DNA"/>
</dbReference>
<dbReference type="PANTHER" id="PTHR33484:SF3">
    <property type="entry name" value="HYDROXYPROLINE-RICH GLYCOPROTEIN FAMILY PROTEIN"/>
    <property type="match status" value="1"/>
</dbReference>
<evidence type="ECO:0000313" key="1">
    <source>
        <dbReference type="EMBL" id="PWA90203.1"/>
    </source>
</evidence>
<sequence>MSQFYKPKNDLAKIGDDAFALLDGFPGWHKSKSSSSVPSSHATKQVFHSQYQPDSAYVVRQKVYVTPVQTMRNERVMDSYEAAKMFGGTVIVDYPKRKPSRWSIFKK</sequence>
<dbReference type="Proteomes" id="UP000245207">
    <property type="component" value="Unassembled WGS sequence"/>
</dbReference>
<protein>
    <submittedName>
        <fullName evidence="1">Uncharacterized protein</fullName>
    </submittedName>
</protein>
<dbReference type="OrthoDB" id="1660139at2759"/>